<gene>
    <name evidence="1" type="ORF">B296_00045072</name>
</gene>
<dbReference type="EMBL" id="AMZH03007844">
    <property type="protein sequence ID" value="RRT60323.1"/>
    <property type="molecule type" value="Genomic_DNA"/>
</dbReference>
<protein>
    <submittedName>
        <fullName evidence="1">Uncharacterized protein</fullName>
    </submittedName>
</protein>
<name>A0A426Z8R7_ENSVE</name>
<reference evidence="1 2" key="1">
    <citation type="journal article" date="2014" name="Agronomy (Basel)">
        <title>A Draft Genome Sequence for Ensete ventricosum, the Drought-Tolerant Tree Against Hunger.</title>
        <authorList>
            <person name="Harrison J."/>
            <person name="Moore K.A."/>
            <person name="Paszkiewicz K."/>
            <person name="Jones T."/>
            <person name="Grant M."/>
            <person name="Ambacheew D."/>
            <person name="Muzemil S."/>
            <person name="Studholme D.J."/>
        </authorList>
    </citation>
    <scope>NUCLEOTIDE SEQUENCE [LARGE SCALE GENOMIC DNA]</scope>
</reference>
<evidence type="ECO:0000313" key="2">
    <source>
        <dbReference type="Proteomes" id="UP000287651"/>
    </source>
</evidence>
<organism evidence="1 2">
    <name type="scientific">Ensete ventricosum</name>
    <name type="common">Abyssinian banana</name>
    <name type="synonym">Musa ensete</name>
    <dbReference type="NCBI Taxonomy" id="4639"/>
    <lineage>
        <taxon>Eukaryota</taxon>
        <taxon>Viridiplantae</taxon>
        <taxon>Streptophyta</taxon>
        <taxon>Embryophyta</taxon>
        <taxon>Tracheophyta</taxon>
        <taxon>Spermatophyta</taxon>
        <taxon>Magnoliopsida</taxon>
        <taxon>Liliopsida</taxon>
        <taxon>Zingiberales</taxon>
        <taxon>Musaceae</taxon>
        <taxon>Ensete</taxon>
    </lineage>
</organism>
<sequence length="128" mass="13709">MRWPTAQGGCRLTVEVMAGHDRRIEEGLASGGSSYGCCSRPKVMGNRRMRWRIGQLPTAGSAQAESCKLPGSGCTELGSIRPPWPPAQAAVLPPTRAAAAAGLGAKAGYFRSCRWWSSNLEKEKDDCD</sequence>
<dbReference type="AlphaFoldDB" id="A0A426Z8R7"/>
<proteinExistence type="predicted"/>
<evidence type="ECO:0000313" key="1">
    <source>
        <dbReference type="EMBL" id="RRT60323.1"/>
    </source>
</evidence>
<accession>A0A426Z8R7</accession>
<comment type="caution">
    <text evidence="1">The sequence shown here is derived from an EMBL/GenBank/DDBJ whole genome shotgun (WGS) entry which is preliminary data.</text>
</comment>
<dbReference type="Proteomes" id="UP000287651">
    <property type="component" value="Unassembled WGS sequence"/>
</dbReference>